<organism evidence="2 3">
    <name type="scientific">Didymella rabiei</name>
    <name type="common">Chickpea ascochyta blight fungus</name>
    <name type="synonym">Mycosphaerella rabiei</name>
    <dbReference type="NCBI Taxonomy" id="5454"/>
    <lineage>
        <taxon>Eukaryota</taxon>
        <taxon>Fungi</taxon>
        <taxon>Dikarya</taxon>
        <taxon>Ascomycota</taxon>
        <taxon>Pezizomycotina</taxon>
        <taxon>Dothideomycetes</taxon>
        <taxon>Pleosporomycetidae</taxon>
        <taxon>Pleosporales</taxon>
        <taxon>Pleosporineae</taxon>
        <taxon>Didymellaceae</taxon>
        <taxon>Ascochyta</taxon>
    </lineage>
</organism>
<evidence type="ECO:0000256" key="1">
    <source>
        <dbReference type="SAM" id="MobiDB-lite"/>
    </source>
</evidence>
<dbReference type="EMBL" id="JYNV01000030">
    <property type="protein sequence ID" value="KZM28172.1"/>
    <property type="molecule type" value="Genomic_DNA"/>
</dbReference>
<evidence type="ECO:0000313" key="2">
    <source>
        <dbReference type="EMBL" id="KZM28172.1"/>
    </source>
</evidence>
<proteinExistence type="predicted"/>
<name>A0A163LW08_DIDRA</name>
<reference evidence="2 3" key="1">
    <citation type="journal article" date="2016" name="Sci. Rep.">
        <title>Draft genome sequencing and secretome analysis of fungal phytopathogen Ascochyta rabiei provides insight into the necrotrophic effector repertoire.</title>
        <authorList>
            <person name="Verma S."/>
            <person name="Gazara R.K."/>
            <person name="Nizam S."/>
            <person name="Parween S."/>
            <person name="Chattopadhyay D."/>
            <person name="Verma P.K."/>
        </authorList>
    </citation>
    <scope>NUCLEOTIDE SEQUENCE [LARGE SCALE GENOMIC DNA]</scope>
    <source>
        <strain evidence="2 3">ArDII</strain>
    </source>
</reference>
<accession>A0A163LW08</accession>
<keyword evidence="3" id="KW-1185">Reference proteome</keyword>
<sequence>MHSLSEGCVRMQNMLRFAQLTNLLTHHPSPPYQEHDPIFTSSRQPVTSVPGLDWRVGTQPEGTNHKGRNQSSGSLSGSLNQPTTARSQLSSTATEPNALNTPPTSMLDPAALVPDDIQYFASSVGADNIGPPNEGVLCCTPRPASPRAVLQKSRTYSCPDGFLVGWLDGGPSAGNGKTNAASVCSRLHKLWGPPIRGSEERLF</sequence>
<gene>
    <name evidence="2" type="ORF">ST47_g669</name>
</gene>
<evidence type="ECO:0000313" key="3">
    <source>
        <dbReference type="Proteomes" id="UP000076837"/>
    </source>
</evidence>
<dbReference type="AlphaFoldDB" id="A0A163LW08"/>
<feature type="compositionally biased region" description="Polar residues" evidence="1">
    <location>
        <begin position="82"/>
        <end position="104"/>
    </location>
</feature>
<feature type="compositionally biased region" description="Low complexity" evidence="1">
    <location>
        <begin position="69"/>
        <end position="81"/>
    </location>
</feature>
<comment type="caution">
    <text evidence="2">The sequence shown here is derived from an EMBL/GenBank/DDBJ whole genome shotgun (WGS) entry which is preliminary data.</text>
</comment>
<protein>
    <submittedName>
        <fullName evidence="2">Uncharacterized protein</fullName>
    </submittedName>
</protein>
<dbReference type="Proteomes" id="UP000076837">
    <property type="component" value="Unassembled WGS sequence"/>
</dbReference>
<feature type="region of interest" description="Disordered" evidence="1">
    <location>
        <begin position="28"/>
        <end position="108"/>
    </location>
</feature>